<comment type="caution">
    <text evidence="6">The sequence shown here is derived from an EMBL/GenBank/DDBJ whole genome shotgun (WGS) entry which is preliminary data.</text>
</comment>
<dbReference type="GO" id="GO:0050660">
    <property type="term" value="F:flavin adenine dinucleotide binding"/>
    <property type="evidence" value="ECO:0007669"/>
    <property type="project" value="InterPro"/>
</dbReference>
<dbReference type="InterPro" id="IPR036188">
    <property type="entry name" value="FAD/NAD-bd_sf"/>
</dbReference>
<dbReference type="OrthoDB" id="4443251at2"/>
<dbReference type="EMBL" id="SMTL01000001">
    <property type="protein sequence ID" value="TDK38877.1"/>
    <property type="molecule type" value="Genomic_DNA"/>
</dbReference>
<organism evidence="6 7">
    <name type="scientific">Rhizobium deserti</name>
    <dbReference type="NCBI Taxonomy" id="2547961"/>
    <lineage>
        <taxon>Bacteria</taxon>
        <taxon>Pseudomonadati</taxon>
        <taxon>Pseudomonadota</taxon>
        <taxon>Alphaproteobacteria</taxon>
        <taxon>Hyphomicrobiales</taxon>
        <taxon>Rhizobiaceae</taxon>
        <taxon>Rhizobium/Agrobacterium group</taxon>
        <taxon>Rhizobium</taxon>
    </lineage>
</organism>
<proteinExistence type="predicted"/>
<dbReference type="Gene3D" id="3.50.50.60">
    <property type="entry name" value="FAD/NAD(P)-binding domain"/>
    <property type="match status" value="1"/>
</dbReference>
<reference evidence="6 7" key="1">
    <citation type="submission" date="2019-03" db="EMBL/GenBank/DDBJ databases">
        <title>Rhizobium sp. nov., an bacterium isolated from biocrust in Mu Us Desert.</title>
        <authorList>
            <person name="Lixiong L."/>
        </authorList>
    </citation>
    <scope>NUCLEOTIDE SEQUENCE [LARGE SCALE GENOMIC DNA]</scope>
    <source>
        <strain evidence="6 7">SPY-1</strain>
    </source>
</reference>
<dbReference type="PANTHER" id="PTHR10961:SF10">
    <property type="entry name" value="FAD DEPENDENT OXIDOREDUCTASE DOMAIN-CONTAINING PROTEIN"/>
    <property type="match status" value="1"/>
</dbReference>
<dbReference type="Pfam" id="PF01266">
    <property type="entry name" value="DAO"/>
    <property type="match status" value="1"/>
</dbReference>
<dbReference type="InterPro" id="IPR006076">
    <property type="entry name" value="FAD-dep_OxRdtase"/>
</dbReference>
<dbReference type="RefSeq" id="WP_133314325.1">
    <property type="nucleotide sequence ID" value="NZ_SMTL01000001.1"/>
</dbReference>
<comment type="cofactor">
    <cofactor evidence="1">
        <name>FAD</name>
        <dbReference type="ChEBI" id="CHEBI:57692"/>
    </cofactor>
</comment>
<accession>A0A4R5ULY8</accession>
<keyword evidence="4" id="KW-0560">Oxidoreductase</keyword>
<dbReference type="SUPFAM" id="SSF54373">
    <property type="entry name" value="FAD-linked reductases, C-terminal domain"/>
    <property type="match status" value="1"/>
</dbReference>
<sequence length="398" mass="43205">MAGRFKYIVVGRGMMGAAAARHLSQWTDGVALIGPGEPADYRRHEGVFASHYDEARITRTIDPDPVWARLAHRSIARYGDIAAESGVDFYHEAGCLIVGPKRGVGPSYVGDVLDAAGRQGVSTETVSDPELATRFPFFSFPSASEGVWEPVKAGHINPRRLVQAQTLLAERQGATLISETVASVRQHGDRVTVQTAEGNTYSGDRVLIAAGGFSINEDLLGARLDLRVFARTVAFFEIDEASLVSMGQVPSLIWKWNEEHDGIYLLPPVRYPDGKIYIKIGGDPDDLPLPTEPEIRAWFRSGGRESTRAHLDNIMAQLMPDLDLSRSSMAPCVTSFTPTGYPAIAMTKADRIGVLTGGCGAAAKSSDEIGRLGAELIFHGRVIDEAYRAATDFRANYL</sequence>
<evidence type="ECO:0000313" key="6">
    <source>
        <dbReference type="EMBL" id="TDK38877.1"/>
    </source>
</evidence>
<evidence type="ECO:0000313" key="7">
    <source>
        <dbReference type="Proteomes" id="UP000295238"/>
    </source>
</evidence>
<keyword evidence="3" id="KW-0274">FAD</keyword>
<protein>
    <submittedName>
        <fullName evidence="6">FAD-dependent oxidoreductase</fullName>
    </submittedName>
</protein>
<dbReference type="InterPro" id="IPR045170">
    <property type="entry name" value="MTOX"/>
</dbReference>
<dbReference type="PANTHER" id="PTHR10961">
    <property type="entry name" value="PEROXISOMAL SARCOSINE OXIDASE"/>
    <property type="match status" value="1"/>
</dbReference>
<feature type="domain" description="FAD dependent oxidoreductase" evidence="5">
    <location>
        <begin position="7"/>
        <end position="376"/>
    </location>
</feature>
<evidence type="ECO:0000256" key="2">
    <source>
        <dbReference type="ARBA" id="ARBA00022630"/>
    </source>
</evidence>
<evidence type="ECO:0000256" key="1">
    <source>
        <dbReference type="ARBA" id="ARBA00001974"/>
    </source>
</evidence>
<evidence type="ECO:0000256" key="4">
    <source>
        <dbReference type="ARBA" id="ARBA00023002"/>
    </source>
</evidence>
<dbReference type="GO" id="GO:0008115">
    <property type="term" value="F:sarcosine oxidase activity"/>
    <property type="evidence" value="ECO:0007669"/>
    <property type="project" value="TreeGrafter"/>
</dbReference>
<keyword evidence="7" id="KW-1185">Reference proteome</keyword>
<dbReference type="AlphaFoldDB" id="A0A4R5ULY8"/>
<dbReference type="SUPFAM" id="SSF51905">
    <property type="entry name" value="FAD/NAD(P)-binding domain"/>
    <property type="match status" value="1"/>
</dbReference>
<gene>
    <name evidence="6" type="ORF">E2F50_01670</name>
</gene>
<evidence type="ECO:0000259" key="5">
    <source>
        <dbReference type="Pfam" id="PF01266"/>
    </source>
</evidence>
<name>A0A4R5ULY8_9HYPH</name>
<evidence type="ECO:0000256" key="3">
    <source>
        <dbReference type="ARBA" id="ARBA00022827"/>
    </source>
</evidence>
<dbReference type="Gene3D" id="3.30.9.10">
    <property type="entry name" value="D-Amino Acid Oxidase, subunit A, domain 2"/>
    <property type="match status" value="1"/>
</dbReference>
<dbReference type="Proteomes" id="UP000295238">
    <property type="component" value="Unassembled WGS sequence"/>
</dbReference>
<keyword evidence="2" id="KW-0285">Flavoprotein</keyword>